<dbReference type="AlphaFoldDB" id="A0A8T0L0Y8"/>
<accession>A0A8T0L0Y8</accession>
<dbReference type="EMBL" id="JABFOF010000002">
    <property type="protein sequence ID" value="KAG2405857.1"/>
    <property type="molecule type" value="Genomic_DNA"/>
</dbReference>
<evidence type="ECO:0000313" key="3">
    <source>
        <dbReference type="Proteomes" id="UP000743370"/>
    </source>
</evidence>
<reference evidence="2 3" key="1">
    <citation type="submission" date="2020-05" db="EMBL/GenBank/DDBJ databases">
        <title>Vigna angularis (adzuki bean) Var. LongXiaoDou No. 4 denovo assembly.</title>
        <authorList>
            <person name="Xiang H."/>
        </authorList>
    </citation>
    <scope>NUCLEOTIDE SEQUENCE [LARGE SCALE GENOMIC DNA]</scope>
    <source>
        <tissue evidence="2">Leaf</tissue>
    </source>
</reference>
<sequence length="90" mass="10424">MGEWAQSTRWKRMTDVTVCHMKDRKKQVVEMRGDSRATNTANDSDKRGPSTDGSDAVNFWEWFQERWISVRTNPCDRGVGPTWVSLMGWA</sequence>
<feature type="region of interest" description="Disordered" evidence="1">
    <location>
        <begin position="27"/>
        <end position="55"/>
    </location>
</feature>
<proteinExistence type="predicted"/>
<dbReference type="Proteomes" id="UP000743370">
    <property type="component" value="Unassembled WGS sequence"/>
</dbReference>
<protein>
    <submittedName>
        <fullName evidence="2">Uncharacterized protein</fullName>
    </submittedName>
</protein>
<evidence type="ECO:0000256" key="1">
    <source>
        <dbReference type="SAM" id="MobiDB-lite"/>
    </source>
</evidence>
<evidence type="ECO:0000313" key="2">
    <source>
        <dbReference type="EMBL" id="KAG2405857.1"/>
    </source>
</evidence>
<comment type="caution">
    <text evidence="2">The sequence shown here is derived from an EMBL/GenBank/DDBJ whole genome shotgun (WGS) entry which is preliminary data.</text>
</comment>
<gene>
    <name evidence="2" type="ORF">HKW66_Vig0051120</name>
</gene>
<name>A0A8T0L0Y8_PHAAN</name>
<organism evidence="2 3">
    <name type="scientific">Phaseolus angularis</name>
    <name type="common">Azuki bean</name>
    <name type="synonym">Vigna angularis</name>
    <dbReference type="NCBI Taxonomy" id="3914"/>
    <lineage>
        <taxon>Eukaryota</taxon>
        <taxon>Viridiplantae</taxon>
        <taxon>Streptophyta</taxon>
        <taxon>Embryophyta</taxon>
        <taxon>Tracheophyta</taxon>
        <taxon>Spermatophyta</taxon>
        <taxon>Magnoliopsida</taxon>
        <taxon>eudicotyledons</taxon>
        <taxon>Gunneridae</taxon>
        <taxon>Pentapetalae</taxon>
        <taxon>rosids</taxon>
        <taxon>fabids</taxon>
        <taxon>Fabales</taxon>
        <taxon>Fabaceae</taxon>
        <taxon>Papilionoideae</taxon>
        <taxon>50 kb inversion clade</taxon>
        <taxon>NPAAA clade</taxon>
        <taxon>indigoferoid/millettioid clade</taxon>
        <taxon>Phaseoleae</taxon>
        <taxon>Vigna</taxon>
    </lineage>
</organism>